<dbReference type="AlphaFoldDB" id="A0A974D6T3"/>
<protein>
    <submittedName>
        <fullName evidence="1">Uncharacterized protein</fullName>
    </submittedName>
</protein>
<proteinExistence type="predicted"/>
<dbReference type="EMBL" id="CM004472">
    <property type="protein sequence ID" value="OCT85356.1"/>
    <property type="molecule type" value="Genomic_DNA"/>
</dbReference>
<evidence type="ECO:0000313" key="1">
    <source>
        <dbReference type="EMBL" id="OCT85356.1"/>
    </source>
</evidence>
<name>A0A974D6T3_XENLA</name>
<dbReference type="Proteomes" id="UP000694892">
    <property type="component" value="Chromosome 4L"/>
</dbReference>
<reference evidence="2" key="1">
    <citation type="journal article" date="2016" name="Nature">
        <title>Genome evolution in the allotetraploid frog Xenopus laevis.</title>
        <authorList>
            <person name="Session A.M."/>
            <person name="Uno Y."/>
            <person name="Kwon T."/>
            <person name="Chapman J.A."/>
            <person name="Toyoda A."/>
            <person name="Takahashi S."/>
            <person name="Fukui A."/>
            <person name="Hikosaka A."/>
            <person name="Suzuki A."/>
            <person name="Kondo M."/>
            <person name="van Heeringen S.J."/>
            <person name="Quigley I."/>
            <person name="Heinz S."/>
            <person name="Ogino H."/>
            <person name="Ochi H."/>
            <person name="Hellsten U."/>
            <person name="Lyons J.B."/>
            <person name="Simakov O."/>
            <person name="Putnam N."/>
            <person name="Stites J."/>
            <person name="Kuroki Y."/>
            <person name="Tanaka T."/>
            <person name="Michiue T."/>
            <person name="Watanabe M."/>
            <person name="Bogdanovic O."/>
            <person name="Lister R."/>
            <person name="Georgiou G."/>
            <person name="Paranjpe S.S."/>
            <person name="van Kruijsbergen I."/>
            <person name="Shu S."/>
            <person name="Carlson J."/>
            <person name="Kinoshita T."/>
            <person name="Ohta Y."/>
            <person name="Mawaribuchi S."/>
            <person name="Jenkins J."/>
            <person name="Grimwood J."/>
            <person name="Schmutz J."/>
            <person name="Mitros T."/>
            <person name="Mozaffari S.V."/>
            <person name="Suzuki Y."/>
            <person name="Haramoto Y."/>
            <person name="Yamamoto T.S."/>
            <person name="Takagi C."/>
            <person name="Heald R."/>
            <person name="Miller K."/>
            <person name="Haudenschild C."/>
            <person name="Kitzman J."/>
            <person name="Nakayama T."/>
            <person name="Izutsu Y."/>
            <person name="Robert J."/>
            <person name="Fortriede J."/>
            <person name="Burns K."/>
            <person name="Lotay V."/>
            <person name="Karimi K."/>
            <person name="Yasuoka Y."/>
            <person name="Dichmann D.S."/>
            <person name="Flajnik M.F."/>
            <person name="Houston D.W."/>
            <person name="Shendure J."/>
            <person name="DuPasquier L."/>
            <person name="Vize P.D."/>
            <person name="Zorn A.M."/>
            <person name="Ito M."/>
            <person name="Marcotte E.M."/>
            <person name="Wallingford J.B."/>
            <person name="Ito Y."/>
            <person name="Asashima M."/>
            <person name="Ueno N."/>
            <person name="Matsuda Y."/>
            <person name="Veenstra G.J."/>
            <person name="Fujiyama A."/>
            <person name="Harland R.M."/>
            <person name="Taira M."/>
            <person name="Rokhsar D.S."/>
        </authorList>
    </citation>
    <scope>NUCLEOTIDE SEQUENCE [LARGE SCALE GENOMIC DNA]</scope>
    <source>
        <strain evidence="2">J</strain>
    </source>
</reference>
<evidence type="ECO:0000313" key="2">
    <source>
        <dbReference type="Proteomes" id="UP000694892"/>
    </source>
</evidence>
<gene>
    <name evidence="1" type="ORF">XELAEV_18023522mg</name>
</gene>
<sequence>MSFFNDCNHASSPGIGCGEDSVEYEGMSVCGIGINCLPKKIKEHFKEKKESSDRPMCLFQLVWRRGAGDQVQEIKQLLNPPSAYLVCGDCLITLHK</sequence>
<organism evidence="1 2">
    <name type="scientific">Xenopus laevis</name>
    <name type="common">African clawed frog</name>
    <dbReference type="NCBI Taxonomy" id="8355"/>
    <lineage>
        <taxon>Eukaryota</taxon>
        <taxon>Metazoa</taxon>
        <taxon>Chordata</taxon>
        <taxon>Craniata</taxon>
        <taxon>Vertebrata</taxon>
        <taxon>Euteleostomi</taxon>
        <taxon>Amphibia</taxon>
        <taxon>Batrachia</taxon>
        <taxon>Anura</taxon>
        <taxon>Pipoidea</taxon>
        <taxon>Pipidae</taxon>
        <taxon>Xenopodinae</taxon>
        <taxon>Xenopus</taxon>
        <taxon>Xenopus</taxon>
    </lineage>
</organism>
<accession>A0A974D6T3</accession>